<evidence type="ECO:0000313" key="3">
    <source>
        <dbReference type="Proteomes" id="UP000767854"/>
    </source>
</evidence>
<protein>
    <submittedName>
        <fullName evidence="2">dTDP-glucose 4,6-dehydratase</fullName>
        <ecNumber evidence="2">4.2.1.46</ecNumber>
    </submittedName>
</protein>
<dbReference type="RefSeq" id="WP_204664178.1">
    <property type="nucleotide sequence ID" value="NZ_JAFBDT010000012.1"/>
</dbReference>
<reference evidence="2 3" key="1">
    <citation type="submission" date="2021-01" db="EMBL/GenBank/DDBJ databases">
        <title>Genomic Encyclopedia of Type Strains, Phase IV (KMG-IV): sequencing the most valuable type-strain genomes for metagenomic binning, comparative biology and taxonomic classification.</title>
        <authorList>
            <person name="Goeker M."/>
        </authorList>
    </citation>
    <scope>NUCLEOTIDE SEQUENCE [LARGE SCALE GENOMIC DNA]</scope>
    <source>
        <strain evidence="2 3">DSM 24436</strain>
    </source>
</reference>
<dbReference type="InterPro" id="IPR016040">
    <property type="entry name" value="NAD(P)-bd_dom"/>
</dbReference>
<evidence type="ECO:0000259" key="1">
    <source>
        <dbReference type="Pfam" id="PF16363"/>
    </source>
</evidence>
<dbReference type="Gene3D" id="3.40.50.720">
    <property type="entry name" value="NAD(P)-binding Rossmann-like Domain"/>
    <property type="match status" value="1"/>
</dbReference>
<dbReference type="EC" id="4.2.1.46" evidence="2"/>
<dbReference type="Pfam" id="PF16363">
    <property type="entry name" value="GDP_Man_Dehyd"/>
    <property type="match status" value="1"/>
</dbReference>
<comment type="caution">
    <text evidence="2">The sequence shown here is derived from an EMBL/GenBank/DDBJ whole genome shotgun (WGS) entry which is preliminary data.</text>
</comment>
<dbReference type="PANTHER" id="PTHR43000">
    <property type="entry name" value="DTDP-D-GLUCOSE 4,6-DEHYDRATASE-RELATED"/>
    <property type="match status" value="1"/>
</dbReference>
<name>A0ABS2MS19_9FIRM</name>
<dbReference type="InterPro" id="IPR036291">
    <property type="entry name" value="NAD(P)-bd_dom_sf"/>
</dbReference>
<accession>A0ABS2MS19</accession>
<dbReference type="Gene3D" id="3.90.25.10">
    <property type="entry name" value="UDP-galactose 4-epimerase, domain 1"/>
    <property type="match status" value="1"/>
</dbReference>
<keyword evidence="2" id="KW-0456">Lyase</keyword>
<gene>
    <name evidence="2" type="ORF">JOC49_001640</name>
</gene>
<dbReference type="GO" id="GO:0008460">
    <property type="term" value="F:dTDP-glucose 4,6-dehydratase activity"/>
    <property type="evidence" value="ECO:0007669"/>
    <property type="project" value="UniProtKB-EC"/>
</dbReference>
<feature type="domain" description="NAD(P)-binding" evidence="1">
    <location>
        <begin position="4"/>
        <end position="297"/>
    </location>
</feature>
<dbReference type="SUPFAM" id="SSF51735">
    <property type="entry name" value="NAD(P)-binding Rossmann-fold domains"/>
    <property type="match status" value="1"/>
</dbReference>
<sequence>MNILVTGGAGFIGSHFVNQIKENNVVVLDALTYAGDRKRLRNFNGTFIVGDIRNRDLLDEIFKSYAITHVVHFAAESHVDRSLIDHSIFLDTNVNGTHTVLEAADAYWSTTTTQYEGKFFLHISTDEVYGGIEFGKQPVTEEASLKPANPYATSKAAADQLVIGKMLGKRFPASIVRSSNNFGCNQHAEKLIPKVIHCLENDLPIPVYGKGDQMRCWLFVEDYCKILYKLMDLHKVGEIFNVAGPSALRNIETVSILKLAYEKWVGKTDSFVTYVTDRKMHDVYYNMDASKIMDVIGPFEFTNLEAYVKSGKIFDKG</sequence>
<proteinExistence type="predicted"/>
<organism evidence="2 3">
    <name type="scientific">Fusibacter tunisiensis</name>
    <dbReference type="NCBI Taxonomy" id="1008308"/>
    <lineage>
        <taxon>Bacteria</taxon>
        <taxon>Bacillati</taxon>
        <taxon>Bacillota</taxon>
        <taxon>Clostridia</taxon>
        <taxon>Eubacteriales</taxon>
        <taxon>Eubacteriales Family XII. Incertae Sedis</taxon>
        <taxon>Fusibacter</taxon>
    </lineage>
</organism>
<keyword evidence="3" id="KW-1185">Reference proteome</keyword>
<dbReference type="Proteomes" id="UP000767854">
    <property type="component" value="Unassembled WGS sequence"/>
</dbReference>
<evidence type="ECO:0000313" key="2">
    <source>
        <dbReference type="EMBL" id="MBM7562097.1"/>
    </source>
</evidence>
<dbReference type="EMBL" id="JAFBDT010000012">
    <property type="protein sequence ID" value="MBM7562097.1"/>
    <property type="molecule type" value="Genomic_DNA"/>
</dbReference>